<name>A0A3B7MH68_9BACT</name>
<dbReference type="PANTHER" id="PTHR30388">
    <property type="entry name" value="ALDEHYDE OXIDOREDUCTASE MOLYBDENUM COFACTOR ASSEMBLY PROTEIN"/>
    <property type="match status" value="1"/>
</dbReference>
<dbReference type="AlphaFoldDB" id="A0A3B7MH68"/>
<dbReference type="InterPro" id="IPR003777">
    <property type="entry name" value="XdhC_CoxI"/>
</dbReference>
<organism evidence="3 4">
    <name type="scientific">Paraflavitalea soli</name>
    <dbReference type="NCBI Taxonomy" id="2315862"/>
    <lineage>
        <taxon>Bacteria</taxon>
        <taxon>Pseudomonadati</taxon>
        <taxon>Bacteroidota</taxon>
        <taxon>Chitinophagia</taxon>
        <taxon>Chitinophagales</taxon>
        <taxon>Chitinophagaceae</taxon>
        <taxon>Paraflavitalea</taxon>
    </lineage>
</organism>
<dbReference type="PANTHER" id="PTHR30388:SF6">
    <property type="entry name" value="XANTHINE DEHYDROGENASE SUBUNIT A-RELATED"/>
    <property type="match status" value="1"/>
</dbReference>
<dbReference type="Gene3D" id="3.40.50.720">
    <property type="entry name" value="NAD(P)-binding Rossmann-like Domain"/>
    <property type="match status" value="1"/>
</dbReference>
<dbReference type="EMBL" id="CP032157">
    <property type="protein sequence ID" value="AXY72489.1"/>
    <property type="molecule type" value="Genomic_DNA"/>
</dbReference>
<accession>A0A3B7MH68</accession>
<dbReference type="Pfam" id="PF02625">
    <property type="entry name" value="XdhC_CoxI"/>
    <property type="match status" value="1"/>
</dbReference>
<dbReference type="OrthoDB" id="9773039at2"/>
<proteinExistence type="predicted"/>
<reference evidence="3 4" key="1">
    <citation type="submission" date="2018-09" db="EMBL/GenBank/DDBJ databases">
        <title>Genome sequencing of strain 6GH32-13.</title>
        <authorList>
            <person name="Weon H.-Y."/>
            <person name="Heo J."/>
            <person name="Kwon S.-W."/>
        </authorList>
    </citation>
    <scope>NUCLEOTIDE SEQUENCE [LARGE SCALE GENOMIC DNA]</scope>
    <source>
        <strain evidence="3 4">5GH32-13</strain>
    </source>
</reference>
<feature type="domain" description="XdhC Rossmann" evidence="2">
    <location>
        <begin position="207"/>
        <end position="352"/>
    </location>
</feature>
<feature type="domain" description="XdhC- CoxI" evidence="1">
    <location>
        <begin position="15"/>
        <end position="81"/>
    </location>
</feature>
<gene>
    <name evidence="3" type="ORF">D3H65_00185</name>
</gene>
<keyword evidence="4" id="KW-1185">Reference proteome</keyword>
<evidence type="ECO:0000313" key="3">
    <source>
        <dbReference type="EMBL" id="AXY72489.1"/>
    </source>
</evidence>
<evidence type="ECO:0000313" key="4">
    <source>
        <dbReference type="Proteomes" id="UP000263900"/>
    </source>
</evidence>
<dbReference type="RefSeq" id="WP_119048327.1">
    <property type="nucleotide sequence ID" value="NZ_CP032157.1"/>
</dbReference>
<evidence type="ECO:0000259" key="2">
    <source>
        <dbReference type="Pfam" id="PF13478"/>
    </source>
</evidence>
<dbReference type="InterPro" id="IPR052698">
    <property type="entry name" value="MoCofactor_Util/Proc"/>
</dbReference>
<dbReference type="Proteomes" id="UP000263900">
    <property type="component" value="Chromosome"/>
</dbReference>
<sequence length="407" mass="44130">MKEIEDIIQSYKKAVAAGKKTALATVVYVEGSSYRRPGARMLVTEDGELTGAISGGCLEGDALRKALLAISQQKNKLVTYDTTDEDDVQFGVQLGCNGIVHILFEPIDPTLADHPVALLEKASLSEMDTVIVTLFSLSTYDGLQPGTCALYYEGGINKRLAYPALEPAIAQDVATVFHYKNSILGQYQLDGDTISGLIEWLAPPVSLVIAGAGNDVFPLVQMAHIAGWHTTVADGRPGHANRQRFPDVRRIVTGKPAIVMEQLRMGAQTAVLLMTHNYNYDKAMLALLLPQSCPYIGVLGPSRKMERMLQELTTETGLVVDDAMRSRIYGPTGLDIGAETSEEIALSVMAEIKMVMAGKNGQPLREKAGPIHGQVHATFRFEKNAFPDDPITCAINEQLSNDNPSTI</sequence>
<evidence type="ECO:0000259" key="1">
    <source>
        <dbReference type="Pfam" id="PF02625"/>
    </source>
</evidence>
<dbReference type="InterPro" id="IPR027051">
    <property type="entry name" value="XdhC_Rossmann_dom"/>
</dbReference>
<dbReference type="KEGG" id="pseg:D3H65_00185"/>
<dbReference type="Pfam" id="PF13478">
    <property type="entry name" value="XdhC_C"/>
    <property type="match status" value="1"/>
</dbReference>
<protein>
    <submittedName>
        <fullName evidence="3">XdhC/CoxI family protein</fullName>
    </submittedName>
</protein>